<feature type="compositionally biased region" description="Basic residues" evidence="1">
    <location>
        <begin position="253"/>
        <end position="263"/>
    </location>
</feature>
<dbReference type="Proteomes" id="UP001363151">
    <property type="component" value="Unassembled WGS sequence"/>
</dbReference>
<organism evidence="4 5">
    <name type="scientific">Aureococcus anophagefferens</name>
    <name type="common">Harmful bloom alga</name>
    <dbReference type="NCBI Taxonomy" id="44056"/>
    <lineage>
        <taxon>Eukaryota</taxon>
        <taxon>Sar</taxon>
        <taxon>Stramenopiles</taxon>
        <taxon>Ochrophyta</taxon>
        <taxon>Pelagophyceae</taxon>
        <taxon>Pelagomonadales</taxon>
        <taxon>Pelagomonadaceae</taxon>
        <taxon>Aureococcus</taxon>
    </lineage>
</organism>
<feature type="compositionally biased region" description="Low complexity" evidence="1">
    <location>
        <begin position="241"/>
        <end position="252"/>
    </location>
</feature>
<sequence>MARVRAAALGAALLEAALGQCPTFGRRNYYAEHCEIITYDAASGFAYAWLNAGPCVAGFAAATDADVVAVWPEGADPPYKRNGPRRFMTTCVGFDDAAAVAARAAEPFRLANPPRALGGVEYAVQARLPFESAAAFEGWGDGGLAYEGVLVNRSAVMVWEAGSTVFELVDAAGKRYVMQSLSQIVVENLAPSDLEALPRDLPEGWSFRSRTASRGRDDFRELLLIGNLETHLAAPAPAPAPTAARARAGGRAAPRRAARRRRAAARDGRADGRARAPTAAPTRRPASAAPTTAAPTTPRPSYAPSRPPTSEPSAFPDDGAADARARGRAARRGCAAAVAATDAPPRRGRGRRRRRRRRGRRVAAPSPLSVFLVVFALGAAALHVRAARRGRAREAELAEMDKDGGLWSDRDEERKESDDAMDLRYTDA</sequence>
<proteinExistence type="predicted"/>
<feature type="region of interest" description="Disordered" evidence="1">
    <location>
        <begin position="234"/>
        <end position="362"/>
    </location>
</feature>
<name>A0ABR1FVU2_AURAN</name>
<feature type="compositionally biased region" description="Basic residues" evidence="1">
    <location>
        <begin position="346"/>
        <end position="361"/>
    </location>
</feature>
<feature type="transmembrane region" description="Helical" evidence="2">
    <location>
        <begin position="362"/>
        <end position="384"/>
    </location>
</feature>
<reference evidence="4 5" key="1">
    <citation type="submission" date="2024-03" db="EMBL/GenBank/DDBJ databases">
        <title>Aureococcus anophagefferens CCMP1851 and Kratosvirus quantuckense: Draft genome of a second virus-susceptible host strain in the model system.</title>
        <authorList>
            <person name="Chase E."/>
            <person name="Truchon A.R."/>
            <person name="Schepens W."/>
            <person name="Wilhelm S.W."/>
        </authorList>
    </citation>
    <scope>NUCLEOTIDE SEQUENCE [LARGE SCALE GENOMIC DNA]</scope>
    <source>
        <strain evidence="4 5">CCMP1851</strain>
    </source>
</reference>
<keyword evidence="3" id="KW-0732">Signal</keyword>
<evidence type="ECO:0000256" key="1">
    <source>
        <dbReference type="SAM" id="MobiDB-lite"/>
    </source>
</evidence>
<feature type="signal peptide" evidence="3">
    <location>
        <begin position="1"/>
        <end position="19"/>
    </location>
</feature>
<keyword evidence="2" id="KW-0472">Membrane</keyword>
<protein>
    <submittedName>
        <fullName evidence="4">Uncharacterized protein</fullName>
    </submittedName>
</protein>
<feature type="chain" id="PRO_5045712334" evidence="3">
    <location>
        <begin position="20"/>
        <end position="428"/>
    </location>
</feature>
<comment type="caution">
    <text evidence="4">The sequence shown here is derived from an EMBL/GenBank/DDBJ whole genome shotgun (WGS) entry which is preliminary data.</text>
</comment>
<evidence type="ECO:0000313" key="4">
    <source>
        <dbReference type="EMBL" id="KAK7239782.1"/>
    </source>
</evidence>
<feature type="region of interest" description="Disordered" evidence="1">
    <location>
        <begin position="392"/>
        <end position="428"/>
    </location>
</feature>
<keyword evidence="2" id="KW-1133">Transmembrane helix</keyword>
<keyword evidence="5" id="KW-1185">Reference proteome</keyword>
<evidence type="ECO:0000256" key="2">
    <source>
        <dbReference type="SAM" id="Phobius"/>
    </source>
</evidence>
<evidence type="ECO:0000256" key="3">
    <source>
        <dbReference type="SAM" id="SignalP"/>
    </source>
</evidence>
<feature type="compositionally biased region" description="Low complexity" evidence="1">
    <location>
        <begin position="275"/>
        <end position="304"/>
    </location>
</feature>
<accession>A0ABR1FVU2</accession>
<feature type="compositionally biased region" description="Basic and acidic residues" evidence="1">
    <location>
        <begin position="264"/>
        <end position="274"/>
    </location>
</feature>
<evidence type="ECO:0000313" key="5">
    <source>
        <dbReference type="Proteomes" id="UP001363151"/>
    </source>
</evidence>
<keyword evidence="2" id="KW-0812">Transmembrane</keyword>
<gene>
    <name evidence="4" type="ORF">SO694_00029158</name>
</gene>
<feature type="compositionally biased region" description="Low complexity" evidence="1">
    <location>
        <begin position="332"/>
        <end position="343"/>
    </location>
</feature>
<dbReference type="EMBL" id="JBBJCI010000222">
    <property type="protein sequence ID" value="KAK7239782.1"/>
    <property type="molecule type" value="Genomic_DNA"/>
</dbReference>